<dbReference type="GO" id="GO:0005664">
    <property type="term" value="C:nuclear origin of replication recognition complex"/>
    <property type="evidence" value="ECO:0007669"/>
    <property type="project" value="InterPro"/>
</dbReference>
<reference evidence="4" key="1">
    <citation type="submission" date="2013-05" db="EMBL/GenBank/DDBJ databases">
        <title>The Genome sequence of Mucor circinelloides f. circinelloides 1006PhL.</title>
        <authorList>
            <consortium name="The Broad Institute Genomics Platform"/>
            <person name="Cuomo C."/>
            <person name="Earl A."/>
            <person name="Findley K."/>
            <person name="Lee S.C."/>
            <person name="Walker B."/>
            <person name="Young S."/>
            <person name="Zeng Q."/>
            <person name="Gargeya S."/>
            <person name="Fitzgerald M."/>
            <person name="Haas B."/>
            <person name="Abouelleil A."/>
            <person name="Allen A.W."/>
            <person name="Alvarado L."/>
            <person name="Arachchi H.M."/>
            <person name="Berlin A.M."/>
            <person name="Chapman S.B."/>
            <person name="Gainer-Dewar J."/>
            <person name="Goldberg J."/>
            <person name="Griggs A."/>
            <person name="Gujja S."/>
            <person name="Hansen M."/>
            <person name="Howarth C."/>
            <person name="Imamovic A."/>
            <person name="Ireland A."/>
            <person name="Larimer J."/>
            <person name="McCowan C."/>
            <person name="Murphy C."/>
            <person name="Pearson M."/>
            <person name="Poon T.W."/>
            <person name="Priest M."/>
            <person name="Roberts A."/>
            <person name="Saif S."/>
            <person name="Shea T."/>
            <person name="Sisk P."/>
            <person name="Sykes S."/>
            <person name="Wortman J."/>
            <person name="Nusbaum C."/>
            <person name="Birren B."/>
        </authorList>
    </citation>
    <scope>NUCLEOTIDE SEQUENCE [LARGE SCALE GENOMIC DNA]</scope>
    <source>
        <strain evidence="4">1006PhL</strain>
    </source>
</reference>
<dbReference type="InterPro" id="IPR020529">
    <property type="entry name" value="ORC6_met/pln"/>
</dbReference>
<feature type="compositionally biased region" description="Low complexity" evidence="1">
    <location>
        <begin position="284"/>
        <end position="310"/>
    </location>
</feature>
<feature type="compositionally biased region" description="Basic and acidic residues" evidence="1">
    <location>
        <begin position="272"/>
        <end position="282"/>
    </location>
</feature>
<dbReference type="OMA" id="VICIQLA"/>
<dbReference type="Proteomes" id="UP000014254">
    <property type="component" value="Unassembled WGS sequence"/>
</dbReference>
<sequence length="372" mass="41953">MSNPITHCLERLNLEDDVKVRQRTEQFHGQLSSVPAKFFDKGPYLKVVICIQLAYESLDNLDWDIELGSRLAGCTTSAYEKALSLCRKQLDIRPTVTFEALTVALGSTTMQTPVKELWDNVVQEYPKRFTGVDKVNATKDLELAAWKGAAVFCCAKAYGETLSKDRLRTLCFCTKSELSKCIKTIEITCLAKLYELKVKSRKSIHGKQRRTQGKEVKDKKAEKSTPQPMDVDGANDQKKVARSDTMELNNQLDKTSQRQETAINQAKAASNRQREPSNRQKEPSSQQDIASSQQQKSVKQQKAPVVKASKPTTKRKGSEMDVGVEDAPKKKMARPVSGIVSMINEQDYTTTKRYLDFCQWKSAMIDQLQRAN</sequence>
<gene>
    <name evidence="3" type="ORF">HMPREF1544_08522</name>
</gene>
<feature type="region of interest" description="Disordered" evidence="1">
    <location>
        <begin position="201"/>
        <end position="333"/>
    </location>
</feature>
<dbReference type="VEuPathDB" id="FungiDB:HMPREF1544_08522"/>
<dbReference type="EMBL" id="KE124031">
    <property type="protein sequence ID" value="EPB84723.1"/>
    <property type="molecule type" value="Genomic_DNA"/>
</dbReference>
<dbReference type="InterPro" id="IPR054113">
    <property type="entry name" value="ORC6_cyclin-like_2nd"/>
</dbReference>
<keyword evidence="4" id="KW-1185">Reference proteome</keyword>
<dbReference type="InParanoid" id="S2JQ25"/>
<dbReference type="PANTHER" id="PTHR13394:SF0">
    <property type="entry name" value="ORIGIN RECOGNITION COMPLEX SUBUNIT 6"/>
    <property type="match status" value="1"/>
</dbReference>
<dbReference type="PANTHER" id="PTHR13394">
    <property type="entry name" value="ORIGIN RECOGNITION COMPLEX SUBUNIT 6"/>
    <property type="match status" value="1"/>
</dbReference>
<feature type="compositionally biased region" description="Basic residues" evidence="1">
    <location>
        <begin position="201"/>
        <end position="211"/>
    </location>
</feature>
<evidence type="ECO:0000259" key="2">
    <source>
        <dbReference type="Pfam" id="PF21913"/>
    </source>
</evidence>
<feature type="compositionally biased region" description="Basic and acidic residues" evidence="1">
    <location>
        <begin position="235"/>
        <end position="245"/>
    </location>
</feature>
<name>S2JQ25_MUCC1</name>
<dbReference type="AlphaFoldDB" id="S2JQ25"/>
<protein>
    <recommendedName>
        <fullName evidence="2">ORC6 second cyclin-like domain-containing protein</fullName>
    </recommendedName>
</protein>
<feature type="compositionally biased region" description="Polar residues" evidence="1">
    <location>
        <begin position="246"/>
        <end position="271"/>
    </location>
</feature>
<accession>S2JQ25</accession>
<dbReference type="Gene3D" id="1.10.472.10">
    <property type="entry name" value="Cyclin-like"/>
    <property type="match status" value="1"/>
</dbReference>
<dbReference type="GO" id="GO:0006270">
    <property type="term" value="P:DNA replication initiation"/>
    <property type="evidence" value="ECO:0007669"/>
    <property type="project" value="TreeGrafter"/>
</dbReference>
<evidence type="ECO:0000256" key="1">
    <source>
        <dbReference type="SAM" id="MobiDB-lite"/>
    </source>
</evidence>
<dbReference type="Pfam" id="PF21913">
    <property type="entry name" value="ORC6_2nd"/>
    <property type="match status" value="1"/>
</dbReference>
<evidence type="ECO:0000313" key="4">
    <source>
        <dbReference type="Proteomes" id="UP000014254"/>
    </source>
</evidence>
<evidence type="ECO:0000313" key="3">
    <source>
        <dbReference type="EMBL" id="EPB84723.1"/>
    </source>
</evidence>
<feature type="domain" description="ORC6 second cyclin-like" evidence="2">
    <location>
        <begin position="97"/>
        <end position="186"/>
    </location>
</feature>
<dbReference type="eggNOG" id="ENOG502R67Z">
    <property type="taxonomic scope" value="Eukaryota"/>
</dbReference>
<organism evidence="3 4">
    <name type="scientific">Mucor circinelloides f. circinelloides (strain 1006PhL)</name>
    <name type="common">Mucormycosis agent</name>
    <name type="synonym">Calyptromyces circinelloides</name>
    <dbReference type="NCBI Taxonomy" id="1220926"/>
    <lineage>
        <taxon>Eukaryota</taxon>
        <taxon>Fungi</taxon>
        <taxon>Fungi incertae sedis</taxon>
        <taxon>Mucoromycota</taxon>
        <taxon>Mucoromycotina</taxon>
        <taxon>Mucoromycetes</taxon>
        <taxon>Mucorales</taxon>
        <taxon>Mucorineae</taxon>
        <taxon>Mucoraceae</taxon>
        <taxon>Mucor</taxon>
    </lineage>
</organism>
<dbReference type="STRING" id="1220926.S2JQ25"/>
<feature type="compositionally biased region" description="Basic and acidic residues" evidence="1">
    <location>
        <begin position="212"/>
        <end position="223"/>
    </location>
</feature>
<dbReference type="OrthoDB" id="5552484at2759"/>
<proteinExistence type="predicted"/>